<evidence type="ECO:0000313" key="1">
    <source>
        <dbReference type="EMBL" id="KZS17585.1"/>
    </source>
</evidence>
<comment type="caution">
    <text evidence="1">The sequence shown here is derived from an EMBL/GenBank/DDBJ whole genome shotgun (WGS) entry which is preliminary data.</text>
</comment>
<sequence length="83" mass="9046">MTLNFQNDFCLTVPAIIEPVVMFTISKWSSSLPNLNTGKARFTGGLVGHVLTIGLTQDPVICLLIGSVLQFYVKINKNKAFCG</sequence>
<accession>A0A165AFS7</accession>
<keyword evidence="2" id="KW-1185">Reference proteome</keyword>
<dbReference type="EMBL" id="LRGB01000626">
    <property type="protein sequence ID" value="KZS17585.1"/>
    <property type="molecule type" value="Genomic_DNA"/>
</dbReference>
<proteinExistence type="predicted"/>
<name>A0A165AFS7_9CRUS</name>
<organism evidence="1 2">
    <name type="scientific">Daphnia magna</name>
    <dbReference type="NCBI Taxonomy" id="35525"/>
    <lineage>
        <taxon>Eukaryota</taxon>
        <taxon>Metazoa</taxon>
        <taxon>Ecdysozoa</taxon>
        <taxon>Arthropoda</taxon>
        <taxon>Crustacea</taxon>
        <taxon>Branchiopoda</taxon>
        <taxon>Diplostraca</taxon>
        <taxon>Cladocera</taxon>
        <taxon>Anomopoda</taxon>
        <taxon>Daphniidae</taxon>
        <taxon>Daphnia</taxon>
    </lineage>
</organism>
<dbReference type="Proteomes" id="UP000076858">
    <property type="component" value="Unassembled WGS sequence"/>
</dbReference>
<gene>
    <name evidence="1" type="ORF">APZ42_016473</name>
</gene>
<protein>
    <submittedName>
        <fullName evidence="1">Uncharacterized protein</fullName>
    </submittedName>
</protein>
<evidence type="ECO:0000313" key="2">
    <source>
        <dbReference type="Proteomes" id="UP000076858"/>
    </source>
</evidence>
<dbReference type="AlphaFoldDB" id="A0A165AFS7"/>
<reference evidence="1 2" key="1">
    <citation type="submission" date="2016-03" db="EMBL/GenBank/DDBJ databases">
        <title>EvidentialGene: Evidence-directed Construction of Genes on Genomes.</title>
        <authorList>
            <person name="Gilbert D.G."/>
            <person name="Choi J.-H."/>
            <person name="Mockaitis K."/>
            <person name="Colbourne J."/>
            <person name="Pfrender M."/>
        </authorList>
    </citation>
    <scope>NUCLEOTIDE SEQUENCE [LARGE SCALE GENOMIC DNA]</scope>
    <source>
        <strain evidence="1 2">Xinb3</strain>
        <tissue evidence="1">Complete organism</tissue>
    </source>
</reference>